<keyword evidence="2" id="KW-0067">ATP-binding</keyword>
<dbReference type="InterPro" id="IPR011009">
    <property type="entry name" value="Kinase-like_dom_sf"/>
</dbReference>
<evidence type="ECO:0000259" key="3">
    <source>
        <dbReference type="Pfam" id="PF01636"/>
    </source>
</evidence>
<dbReference type="Proteomes" id="UP000536640">
    <property type="component" value="Unassembled WGS sequence"/>
</dbReference>
<comment type="caution">
    <text evidence="4">The sequence shown here is derived from an EMBL/GenBank/DDBJ whole genome shotgun (WGS) entry which is preliminary data.</text>
</comment>
<keyword evidence="5" id="KW-1185">Reference proteome</keyword>
<dbReference type="Pfam" id="PF01636">
    <property type="entry name" value="APH"/>
    <property type="match status" value="1"/>
</dbReference>
<feature type="domain" description="Aminoglycoside phosphotransferase" evidence="3">
    <location>
        <begin position="29"/>
        <end position="243"/>
    </location>
</feature>
<gene>
    <name evidence="4" type="ORF">HNQ57_003402</name>
</gene>
<dbReference type="PANTHER" id="PTHR33540:SF1">
    <property type="entry name" value="N-ACETYLMURAMATE_N-ACETYLGLUCOSAMINE KINASE"/>
    <property type="match status" value="1"/>
</dbReference>
<evidence type="ECO:0000256" key="1">
    <source>
        <dbReference type="ARBA" id="ARBA00022741"/>
    </source>
</evidence>
<reference evidence="4 5" key="1">
    <citation type="submission" date="2020-08" db="EMBL/GenBank/DDBJ databases">
        <title>Genomic Encyclopedia of Type Strains, Phase IV (KMG-IV): sequencing the most valuable type-strain genomes for metagenomic binning, comparative biology and taxonomic classification.</title>
        <authorList>
            <person name="Goeker M."/>
        </authorList>
    </citation>
    <scope>NUCLEOTIDE SEQUENCE [LARGE SCALE GENOMIC DNA]</scope>
    <source>
        <strain evidence="4 5">DSM 25701</strain>
    </source>
</reference>
<dbReference type="GO" id="GO:0005524">
    <property type="term" value="F:ATP binding"/>
    <property type="evidence" value="ECO:0007669"/>
    <property type="project" value="UniProtKB-KW"/>
</dbReference>
<dbReference type="InterPro" id="IPR002575">
    <property type="entry name" value="Aminoglycoside_PTrfase"/>
</dbReference>
<evidence type="ECO:0000256" key="2">
    <source>
        <dbReference type="ARBA" id="ARBA00022840"/>
    </source>
</evidence>
<dbReference type="PANTHER" id="PTHR33540">
    <property type="entry name" value="TRNA THREONYLCARBAMOYLADENOSINE BIOSYNTHESIS PROTEIN TSAE"/>
    <property type="match status" value="1"/>
</dbReference>
<dbReference type="Gene3D" id="3.30.200.20">
    <property type="entry name" value="Phosphorylase Kinase, domain 1"/>
    <property type="match status" value="1"/>
</dbReference>
<accession>A0A840R9S4</accession>
<evidence type="ECO:0000313" key="5">
    <source>
        <dbReference type="Proteomes" id="UP000536640"/>
    </source>
</evidence>
<sequence>MDHILKELHSWCLQQLSLSPADAVNALAVVSGDASFRRYYRLQLNDGRSVIAVHAPPDKEDNLAFATVQALLHKHGARVPALLGWDKPRGFLLQEDFGDQLLWPLLVNSAAADHYYKQAFRVMLAMQRIPSGQHSLPAYDETRLTTEMKLFPEWFVGGLLGYQLDSAERVMLDAVFSLLCQRALAQPQVLVHRDFHSRNLMVLAGERLGMIDFQDAVVGPISYDLVSLIRDCYISWPEEQVDDWICVYRRMAMQEGLLAGRSEAEFCQDVDWMGLQRHIKVLGIFARLNLRDGKSAYLADLPLVLEYTLSIASRYPEFDEFLAWFDSKLMPLICQQSWFKDAE</sequence>
<proteinExistence type="predicted"/>
<organism evidence="4 5">
    <name type="scientific">Zhongshania antarctica</name>
    <dbReference type="NCBI Taxonomy" id="641702"/>
    <lineage>
        <taxon>Bacteria</taxon>
        <taxon>Pseudomonadati</taxon>
        <taxon>Pseudomonadota</taxon>
        <taxon>Gammaproteobacteria</taxon>
        <taxon>Cellvibrionales</taxon>
        <taxon>Spongiibacteraceae</taxon>
        <taxon>Zhongshania</taxon>
    </lineage>
</organism>
<evidence type="ECO:0000313" key="4">
    <source>
        <dbReference type="EMBL" id="MBB5189102.1"/>
    </source>
</evidence>
<protein>
    <recommendedName>
        <fullName evidence="3">Aminoglycoside phosphotransferase domain-containing protein</fullName>
    </recommendedName>
</protein>
<dbReference type="SUPFAM" id="SSF56112">
    <property type="entry name" value="Protein kinase-like (PK-like)"/>
    <property type="match status" value="1"/>
</dbReference>
<name>A0A840R9S4_9GAMM</name>
<dbReference type="EMBL" id="JACHHW010000013">
    <property type="protein sequence ID" value="MBB5189102.1"/>
    <property type="molecule type" value="Genomic_DNA"/>
</dbReference>
<dbReference type="RefSeq" id="WP_184464919.1">
    <property type="nucleotide sequence ID" value="NZ_JACHHW010000013.1"/>
</dbReference>
<dbReference type="Gene3D" id="3.90.1200.10">
    <property type="match status" value="1"/>
</dbReference>
<keyword evidence="1" id="KW-0547">Nucleotide-binding</keyword>
<dbReference type="AlphaFoldDB" id="A0A840R9S4"/>